<dbReference type="PANTHER" id="PTHR10579">
    <property type="entry name" value="CALCIUM-ACTIVATED CHLORIDE CHANNEL REGULATOR"/>
    <property type="match status" value="1"/>
</dbReference>
<dbReference type="InterPro" id="IPR021908">
    <property type="entry name" value="YfbK_C"/>
</dbReference>
<sequence length="546" mass="59238">MCKDKILIISICGLLLNGCSSHSPVAPASMSGYAVMGTGALASAPSAQPDTSRYTHYDDNPVKQVAQSPLATFSLDVDTGSYANVRRFLNQGQLPNPDAVRVEEMLNYFPLSKRPDDKTAFGCQEVQNSGERCVHIEITSGCEPFSHPFSVRYELTPAPWNEQHTLLRLDIAAKELASSERPAANLVFLIDTSGSMEGDGRLPLIQSALKMMVNDLRPQDHVSIVTYAGSAEVLLSATSGAEKQTIIHAISDLSADGSTNGGAGLQMAYEQAQKGFIKGGVNRILLATDGDFNVGIDDPKAIETLVKKERDTGITLSTLGVGDDNFNDAMMVRIADVGNGNYSYLDSLSEAQKVLNNEMRQTLVTVAKDVKAQIEFNPAQVIEYRQIGYEKRQLRDEDFNNDAVDAGDIGAGKHVTVLFELTLAGQKGSVDALRYAKASPKAESGKENELLWVKLRYKAPQGETSRLMSQPVMATSLQNSFEMATTDMRFLSAVAAFGQKLRGSDELAKTSWQQIAGWAERAKGTDEKGYRAEFVRLVDLTAGLSL</sequence>
<accession>A0ABY3S1U3</accession>
<evidence type="ECO:0000313" key="2">
    <source>
        <dbReference type="EMBL" id="UGS39700.1"/>
    </source>
</evidence>
<dbReference type="Pfam" id="PF12450">
    <property type="entry name" value="vWF_A"/>
    <property type="match status" value="1"/>
</dbReference>
<evidence type="ECO:0000259" key="1">
    <source>
        <dbReference type="PROSITE" id="PS50234"/>
    </source>
</evidence>
<keyword evidence="3" id="KW-1185">Reference proteome</keyword>
<evidence type="ECO:0000313" key="3">
    <source>
        <dbReference type="Proteomes" id="UP001199659"/>
    </source>
</evidence>
<dbReference type="SUPFAM" id="SSF53300">
    <property type="entry name" value="vWA-like"/>
    <property type="match status" value="1"/>
</dbReference>
<protein>
    <recommendedName>
        <fullName evidence="1">VWFA domain-containing protein</fullName>
    </recommendedName>
</protein>
<organism evidence="2 3">
    <name type="scientific">Pseudocitrobacter corydidari</name>
    <dbReference type="NCBI Taxonomy" id="2891570"/>
    <lineage>
        <taxon>Bacteria</taxon>
        <taxon>Pseudomonadati</taxon>
        <taxon>Pseudomonadota</taxon>
        <taxon>Gammaproteobacteria</taxon>
        <taxon>Enterobacterales</taxon>
        <taxon>Enterobacteriaceae</taxon>
        <taxon>Pseudocitrobacter</taxon>
    </lineage>
</organism>
<reference evidence="2 3" key="1">
    <citation type="journal article" date="2022" name="Int. J. Syst. Evol. Microbiol.">
        <title>Pseudocitrobacter corydidari sp. nov., isolated from the Asian emerald cockroach Corydidarum magnifica.</title>
        <authorList>
            <person name="Guzman J."/>
            <person name="Poehlein A."/>
            <person name="Glaeser S.P."/>
            <person name="Schwengers O."/>
            <person name="Blom J."/>
            <person name="Hollensteiner J."/>
            <person name="Kampfer P."/>
            <person name="Vilcinskas A."/>
        </authorList>
    </citation>
    <scope>NUCLEOTIDE SEQUENCE [LARGE SCALE GENOMIC DNA]</scope>
    <source>
        <strain evidence="2">G163CM</strain>
    </source>
</reference>
<proteinExistence type="predicted"/>
<dbReference type="Gene3D" id="3.40.50.410">
    <property type="entry name" value="von Willebrand factor, type A domain"/>
    <property type="match status" value="1"/>
</dbReference>
<dbReference type="PROSITE" id="PS50234">
    <property type="entry name" value="VWFA"/>
    <property type="match status" value="1"/>
</dbReference>
<dbReference type="InterPro" id="IPR002035">
    <property type="entry name" value="VWF_A"/>
</dbReference>
<dbReference type="PANTHER" id="PTHR10579:SF43">
    <property type="entry name" value="ZINC FINGER (C3HC4-TYPE RING FINGER) FAMILY PROTEIN"/>
    <property type="match status" value="1"/>
</dbReference>
<dbReference type="Proteomes" id="UP001199659">
    <property type="component" value="Chromosome"/>
</dbReference>
<feature type="domain" description="VWFA" evidence="1">
    <location>
        <begin position="185"/>
        <end position="363"/>
    </location>
</feature>
<dbReference type="CDD" id="cd01465">
    <property type="entry name" value="vWA_subgroup"/>
    <property type="match status" value="1"/>
</dbReference>
<dbReference type="Pfam" id="PF00092">
    <property type="entry name" value="VWA"/>
    <property type="match status" value="1"/>
</dbReference>
<dbReference type="InterPro" id="IPR022156">
    <property type="entry name" value="Uncharacterised_YfbK_N"/>
</dbReference>
<dbReference type="Pfam" id="PF12034">
    <property type="entry name" value="YfbK_C"/>
    <property type="match status" value="1"/>
</dbReference>
<dbReference type="InterPro" id="IPR051266">
    <property type="entry name" value="CLCR"/>
</dbReference>
<dbReference type="InterPro" id="IPR036465">
    <property type="entry name" value="vWFA_dom_sf"/>
</dbReference>
<dbReference type="SMART" id="SM00327">
    <property type="entry name" value="VWA"/>
    <property type="match status" value="1"/>
</dbReference>
<dbReference type="EMBL" id="CP087880">
    <property type="protein sequence ID" value="UGS39700.1"/>
    <property type="molecule type" value="Genomic_DNA"/>
</dbReference>
<name>A0ABY3S1U3_9ENTR</name>
<gene>
    <name evidence="2" type="ORF">G163CM_03840</name>
</gene>